<dbReference type="EMBL" id="JARQWQ010000043">
    <property type="protein sequence ID" value="KAK2558799.1"/>
    <property type="molecule type" value="Genomic_DNA"/>
</dbReference>
<feature type="compositionally biased region" description="Acidic residues" evidence="1">
    <location>
        <begin position="38"/>
        <end position="57"/>
    </location>
</feature>
<evidence type="ECO:0000313" key="2">
    <source>
        <dbReference type="EMBL" id="KAK2558799.1"/>
    </source>
</evidence>
<gene>
    <name evidence="2" type="ORF">P5673_019014</name>
</gene>
<organism evidence="2 3">
    <name type="scientific">Acropora cervicornis</name>
    <name type="common">Staghorn coral</name>
    <dbReference type="NCBI Taxonomy" id="6130"/>
    <lineage>
        <taxon>Eukaryota</taxon>
        <taxon>Metazoa</taxon>
        <taxon>Cnidaria</taxon>
        <taxon>Anthozoa</taxon>
        <taxon>Hexacorallia</taxon>
        <taxon>Scleractinia</taxon>
        <taxon>Astrocoeniina</taxon>
        <taxon>Acroporidae</taxon>
        <taxon>Acropora</taxon>
    </lineage>
</organism>
<feature type="region of interest" description="Disordered" evidence="1">
    <location>
        <begin position="97"/>
        <end position="128"/>
    </location>
</feature>
<keyword evidence="3" id="KW-1185">Reference proteome</keyword>
<sequence>MEKEIISGDRADYRGNRKRESTCASTTEGRPKRKRTDEYDDTDEGQEDEEKNGDETDAALQLFVNKVKGANKKKCGRKSKWPAKALDDFIDIVSRQETPASAKQALEPSSSNSERSSPTSDMLREEGQDLLFVPVKNVKKRQSTKEKLDATTVEIMNLVKVSIENDPTKELIAFMREEMEKSCEH</sequence>
<evidence type="ECO:0000313" key="3">
    <source>
        <dbReference type="Proteomes" id="UP001249851"/>
    </source>
</evidence>
<feature type="compositionally biased region" description="Low complexity" evidence="1">
    <location>
        <begin position="109"/>
        <end position="120"/>
    </location>
</feature>
<reference evidence="2" key="2">
    <citation type="journal article" date="2023" name="Science">
        <title>Genomic signatures of disease resistance in endangered staghorn corals.</title>
        <authorList>
            <person name="Vollmer S.V."/>
            <person name="Selwyn J.D."/>
            <person name="Despard B.A."/>
            <person name="Roesel C.L."/>
        </authorList>
    </citation>
    <scope>NUCLEOTIDE SEQUENCE</scope>
    <source>
        <strain evidence="2">K2</strain>
    </source>
</reference>
<feature type="compositionally biased region" description="Basic and acidic residues" evidence="1">
    <location>
        <begin position="1"/>
        <end position="21"/>
    </location>
</feature>
<accession>A0AAD9V2F1</accession>
<feature type="region of interest" description="Disordered" evidence="1">
    <location>
        <begin position="1"/>
        <end position="57"/>
    </location>
</feature>
<dbReference type="Proteomes" id="UP001249851">
    <property type="component" value="Unassembled WGS sequence"/>
</dbReference>
<evidence type="ECO:0000256" key="1">
    <source>
        <dbReference type="SAM" id="MobiDB-lite"/>
    </source>
</evidence>
<dbReference type="AlphaFoldDB" id="A0AAD9V2F1"/>
<protein>
    <submittedName>
        <fullName evidence="2">Uncharacterized protein</fullName>
    </submittedName>
</protein>
<comment type="caution">
    <text evidence="2">The sequence shown here is derived from an EMBL/GenBank/DDBJ whole genome shotgun (WGS) entry which is preliminary data.</text>
</comment>
<name>A0AAD9V2F1_ACRCE</name>
<proteinExistence type="predicted"/>
<reference evidence="2" key="1">
    <citation type="journal article" date="2023" name="G3 (Bethesda)">
        <title>Whole genome assembly and annotation of the endangered Caribbean coral Acropora cervicornis.</title>
        <authorList>
            <person name="Selwyn J.D."/>
            <person name="Vollmer S.V."/>
        </authorList>
    </citation>
    <scope>NUCLEOTIDE SEQUENCE</scope>
    <source>
        <strain evidence="2">K2</strain>
    </source>
</reference>